<dbReference type="AlphaFoldDB" id="A0A9D3Y1S0"/>
<dbReference type="Proteomes" id="UP000828390">
    <property type="component" value="Unassembled WGS sequence"/>
</dbReference>
<organism evidence="1 2">
    <name type="scientific">Dreissena polymorpha</name>
    <name type="common">Zebra mussel</name>
    <name type="synonym">Mytilus polymorpha</name>
    <dbReference type="NCBI Taxonomy" id="45954"/>
    <lineage>
        <taxon>Eukaryota</taxon>
        <taxon>Metazoa</taxon>
        <taxon>Spiralia</taxon>
        <taxon>Lophotrochozoa</taxon>
        <taxon>Mollusca</taxon>
        <taxon>Bivalvia</taxon>
        <taxon>Autobranchia</taxon>
        <taxon>Heteroconchia</taxon>
        <taxon>Euheterodonta</taxon>
        <taxon>Imparidentia</taxon>
        <taxon>Neoheterodontei</taxon>
        <taxon>Myida</taxon>
        <taxon>Dreissenoidea</taxon>
        <taxon>Dreissenidae</taxon>
        <taxon>Dreissena</taxon>
    </lineage>
</organism>
<keyword evidence="2" id="KW-1185">Reference proteome</keyword>
<evidence type="ECO:0000313" key="1">
    <source>
        <dbReference type="EMBL" id="KAH3690346.1"/>
    </source>
</evidence>
<reference evidence="1" key="1">
    <citation type="journal article" date="2019" name="bioRxiv">
        <title>The Genome of the Zebra Mussel, Dreissena polymorpha: A Resource for Invasive Species Research.</title>
        <authorList>
            <person name="McCartney M.A."/>
            <person name="Auch B."/>
            <person name="Kono T."/>
            <person name="Mallez S."/>
            <person name="Zhang Y."/>
            <person name="Obille A."/>
            <person name="Becker A."/>
            <person name="Abrahante J.E."/>
            <person name="Garbe J."/>
            <person name="Badalamenti J.P."/>
            <person name="Herman A."/>
            <person name="Mangelson H."/>
            <person name="Liachko I."/>
            <person name="Sullivan S."/>
            <person name="Sone E.D."/>
            <person name="Koren S."/>
            <person name="Silverstein K.A.T."/>
            <person name="Beckman K.B."/>
            <person name="Gohl D.M."/>
        </authorList>
    </citation>
    <scope>NUCLEOTIDE SEQUENCE</scope>
    <source>
        <strain evidence="1">Duluth1</strain>
        <tissue evidence="1">Whole animal</tissue>
    </source>
</reference>
<dbReference type="EMBL" id="JAIWYP010000067">
    <property type="protein sequence ID" value="KAH3690346.1"/>
    <property type="molecule type" value="Genomic_DNA"/>
</dbReference>
<name>A0A9D3Y1S0_DREPO</name>
<sequence length="78" mass="8850">MNKYPLSLVVQIYWSENGELVCISTEESFFILKYRQEAVDQAKNDKELVTEDGIEEAFDVSTDCFAALSIGIKTHTNL</sequence>
<gene>
    <name evidence="1" type="ORF">DPMN_190698</name>
</gene>
<proteinExistence type="predicted"/>
<reference evidence="1" key="2">
    <citation type="submission" date="2020-11" db="EMBL/GenBank/DDBJ databases">
        <authorList>
            <person name="McCartney M.A."/>
            <person name="Auch B."/>
            <person name="Kono T."/>
            <person name="Mallez S."/>
            <person name="Becker A."/>
            <person name="Gohl D.M."/>
            <person name="Silverstein K.A.T."/>
            <person name="Koren S."/>
            <person name="Bechman K.B."/>
            <person name="Herman A."/>
            <person name="Abrahante J.E."/>
            <person name="Garbe J."/>
        </authorList>
    </citation>
    <scope>NUCLEOTIDE SEQUENCE</scope>
    <source>
        <strain evidence="1">Duluth1</strain>
        <tissue evidence="1">Whole animal</tissue>
    </source>
</reference>
<protein>
    <submittedName>
        <fullName evidence="1">Uncharacterized protein</fullName>
    </submittedName>
</protein>
<accession>A0A9D3Y1S0</accession>
<evidence type="ECO:0000313" key="2">
    <source>
        <dbReference type="Proteomes" id="UP000828390"/>
    </source>
</evidence>
<comment type="caution">
    <text evidence="1">The sequence shown here is derived from an EMBL/GenBank/DDBJ whole genome shotgun (WGS) entry which is preliminary data.</text>
</comment>